<dbReference type="PANTHER" id="PTHR36930:SF1">
    <property type="entry name" value="MOSC DOMAIN-CONTAINING PROTEIN"/>
    <property type="match status" value="1"/>
</dbReference>
<evidence type="ECO:0000313" key="3">
    <source>
        <dbReference type="Proteomes" id="UP000534294"/>
    </source>
</evidence>
<dbReference type="Proteomes" id="UP000534294">
    <property type="component" value="Unassembled WGS sequence"/>
</dbReference>
<comment type="caution">
    <text evidence="2">The sequence shown here is derived from an EMBL/GenBank/DDBJ whole genome shotgun (WGS) entry which is preliminary data.</text>
</comment>
<reference evidence="2 3" key="1">
    <citation type="submission" date="2020-08" db="EMBL/GenBank/DDBJ databases">
        <title>Genomic Encyclopedia of Type Strains, Phase IV (KMG-IV): sequencing the most valuable type-strain genomes for metagenomic binning, comparative biology and taxonomic classification.</title>
        <authorList>
            <person name="Goeker M."/>
        </authorList>
    </citation>
    <scope>NUCLEOTIDE SEQUENCE [LARGE SCALE GENOMIC DNA]</scope>
    <source>
        <strain evidence="2 3">DSM 12251</strain>
    </source>
</reference>
<feature type="domain" description="MOSC" evidence="1">
    <location>
        <begin position="26"/>
        <end position="158"/>
    </location>
</feature>
<dbReference type="InterPro" id="IPR052716">
    <property type="entry name" value="MOSC_domain"/>
</dbReference>
<organism evidence="2 3">
    <name type="scientific">Prosthecobacter dejongeii</name>
    <dbReference type="NCBI Taxonomy" id="48465"/>
    <lineage>
        <taxon>Bacteria</taxon>
        <taxon>Pseudomonadati</taxon>
        <taxon>Verrucomicrobiota</taxon>
        <taxon>Verrucomicrobiia</taxon>
        <taxon>Verrucomicrobiales</taxon>
        <taxon>Verrucomicrobiaceae</taxon>
        <taxon>Prosthecobacter</taxon>
    </lineage>
</organism>
<evidence type="ECO:0000259" key="1">
    <source>
        <dbReference type="PROSITE" id="PS51340"/>
    </source>
</evidence>
<dbReference type="SUPFAM" id="SSF50800">
    <property type="entry name" value="PK beta-barrel domain-like"/>
    <property type="match status" value="1"/>
</dbReference>
<dbReference type="RefSeq" id="WP_184206425.1">
    <property type="nucleotide sequence ID" value="NZ_JACHIF010000002.1"/>
</dbReference>
<dbReference type="GO" id="GO:0030170">
    <property type="term" value="F:pyridoxal phosphate binding"/>
    <property type="evidence" value="ECO:0007669"/>
    <property type="project" value="InterPro"/>
</dbReference>
<dbReference type="InterPro" id="IPR005302">
    <property type="entry name" value="MoCF_Sase_C"/>
</dbReference>
<dbReference type="AlphaFoldDB" id="A0A7W7YIS7"/>
<dbReference type="PANTHER" id="PTHR36930">
    <property type="entry name" value="METAL-SULFUR CLUSTER BIOSYNTHESIS PROTEINS YUAD-RELATED"/>
    <property type="match status" value="1"/>
</dbReference>
<dbReference type="GO" id="GO:0030151">
    <property type="term" value="F:molybdenum ion binding"/>
    <property type="evidence" value="ECO:0007669"/>
    <property type="project" value="InterPro"/>
</dbReference>
<evidence type="ECO:0000313" key="2">
    <source>
        <dbReference type="EMBL" id="MBB5036983.1"/>
    </source>
</evidence>
<dbReference type="Pfam" id="PF03473">
    <property type="entry name" value="MOSC"/>
    <property type="match status" value="1"/>
</dbReference>
<dbReference type="PROSITE" id="PS51340">
    <property type="entry name" value="MOSC"/>
    <property type="match status" value="1"/>
</dbReference>
<dbReference type="GO" id="GO:0003824">
    <property type="term" value="F:catalytic activity"/>
    <property type="evidence" value="ECO:0007669"/>
    <property type="project" value="InterPro"/>
</dbReference>
<gene>
    <name evidence="2" type="ORF">HNQ64_001225</name>
</gene>
<name>A0A7W7YIS7_9BACT</name>
<dbReference type="EMBL" id="JACHIF010000002">
    <property type="protein sequence ID" value="MBB5036983.1"/>
    <property type="molecule type" value="Genomic_DNA"/>
</dbReference>
<accession>A0A7W7YIS7</accession>
<sequence length="169" mass="18465">MSDEPAGTRPFLEALFISPARGLPMQRVSSILAVAGRGLEGDRYALGTGYYSGRYDCEVSLIEGEVLDRISQEDGVLMSGGEHRRNLVTRGLALRSLEGQRLRLGDVLLEYHRPRPPCDYLQRLTVPGMTKSLGRGAGIGMRVLEGGLLEVGMEIQIITMSVKPRPSLP</sequence>
<keyword evidence="3" id="KW-1185">Reference proteome</keyword>
<protein>
    <submittedName>
        <fullName evidence="2">MOSC domain-containing protein YiiM</fullName>
    </submittedName>
</protein>
<dbReference type="InterPro" id="IPR011037">
    <property type="entry name" value="Pyrv_Knase-like_insert_dom_sf"/>
</dbReference>
<dbReference type="Gene3D" id="2.40.33.20">
    <property type="entry name" value="PK beta-barrel domain-like"/>
    <property type="match status" value="1"/>
</dbReference>
<proteinExistence type="predicted"/>